<dbReference type="EMBL" id="JAGPNK010000003">
    <property type="protein sequence ID" value="KAH7324323.1"/>
    <property type="molecule type" value="Genomic_DNA"/>
</dbReference>
<proteinExistence type="predicted"/>
<name>A0A8K0SV75_9HYPO</name>
<dbReference type="AlphaFoldDB" id="A0A8K0SV75"/>
<evidence type="ECO:0000313" key="2">
    <source>
        <dbReference type="Proteomes" id="UP000813444"/>
    </source>
</evidence>
<gene>
    <name evidence="1" type="ORF">B0I35DRAFT_406143</name>
</gene>
<protein>
    <submittedName>
        <fullName evidence="1">Uncharacterized protein</fullName>
    </submittedName>
</protein>
<organism evidence="1 2">
    <name type="scientific">Stachybotrys elegans</name>
    <dbReference type="NCBI Taxonomy" id="80388"/>
    <lineage>
        <taxon>Eukaryota</taxon>
        <taxon>Fungi</taxon>
        <taxon>Dikarya</taxon>
        <taxon>Ascomycota</taxon>
        <taxon>Pezizomycotina</taxon>
        <taxon>Sordariomycetes</taxon>
        <taxon>Hypocreomycetidae</taxon>
        <taxon>Hypocreales</taxon>
        <taxon>Stachybotryaceae</taxon>
        <taxon>Stachybotrys</taxon>
    </lineage>
</organism>
<reference evidence="1" key="1">
    <citation type="journal article" date="2021" name="Nat. Commun.">
        <title>Genetic determinants of endophytism in the Arabidopsis root mycobiome.</title>
        <authorList>
            <person name="Mesny F."/>
            <person name="Miyauchi S."/>
            <person name="Thiergart T."/>
            <person name="Pickel B."/>
            <person name="Atanasova L."/>
            <person name="Karlsson M."/>
            <person name="Huettel B."/>
            <person name="Barry K.W."/>
            <person name="Haridas S."/>
            <person name="Chen C."/>
            <person name="Bauer D."/>
            <person name="Andreopoulos W."/>
            <person name="Pangilinan J."/>
            <person name="LaButti K."/>
            <person name="Riley R."/>
            <person name="Lipzen A."/>
            <person name="Clum A."/>
            <person name="Drula E."/>
            <person name="Henrissat B."/>
            <person name="Kohler A."/>
            <person name="Grigoriev I.V."/>
            <person name="Martin F.M."/>
            <person name="Hacquard S."/>
        </authorList>
    </citation>
    <scope>NUCLEOTIDE SEQUENCE</scope>
    <source>
        <strain evidence="1">MPI-CAGE-CH-0235</strain>
    </source>
</reference>
<comment type="caution">
    <text evidence="1">The sequence shown here is derived from an EMBL/GenBank/DDBJ whole genome shotgun (WGS) entry which is preliminary data.</text>
</comment>
<dbReference type="Proteomes" id="UP000813444">
    <property type="component" value="Unassembled WGS sequence"/>
</dbReference>
<keyword evidence="2" id="KW-1185">Reference proteome</keyword>
<evidence type="ECO:0000313" key="1">
    <source>
        <dbReference type="EMBL" id="KAH7324323.1"/>
    </source>
</evidence>
<sequence>MALGIRRGAIFQGHIPDNSSLHGPSKREIRAGTTDDEVAELRQFLSTRARIDPQAMTTSRRGQVHLKKFSIHEAEKLGPEEAIFILGQSHPDVEPTGNLVPYHLASKPLEDFKFGPIIIDEAHQARNSPTPSSS</sequence>
<accession>A0A8K0SV75</accession>